<evidence type="ECO:0000313" key="15">
    <source>
        <dbReference type="Proteomes" id="UP000012960"/>
    </source>
</evidence>
<evidence type="ECO:0000256" key="10">
    <source>
        <dbReference type="ARBA" id="ARBA00023316"/>
    </source>
</evidence>
<dbReference type="Pfam" id="PF13855">
    <property type="entry name" value="LRR_8"/>
    <property type="match status" value="1"/>
</dbReference>
<dbReference type="SUPFAM" id="SSF52058">
    <property type="entry name" value="L domain-like"/>
    <property type="match status" value="1"/>
</dbReference>
<dbReference type="GO" id="GO:0071555">
    <property type="term" value="P:cell wall organization"/>
    <property type="evidence" value="ECO:0007669"/>
    <property type="project" value="UniProtKB-KW"/>
</dbReference>
<dbReference type="PANTHER" id="PTHR32093">
    <property type="entry name" value="LEUCINE-RICH REPEAT EXTENSIN-LIKE PROTEIN 3-RELATED"/>
    <property type="match status" value="1"/>
</dbReference>
<dbReference type="AlphaFoldDB" id="A0A804JUD8"/>
<evidence type="ECO:0000256" key="2">
    <source>
        <dbReference type="ARBA" id="ARBA00004370"/>
    </source>
</evidence>
<dbReference type="InParanoid" id="A0A804JUD8"/>
<dbReference type="EMBL" id="HG996473">
    <property type="protein sequence ID" value="CAG1856212.1"/>
    <property type="molecule type" value="Genomic_DNA"/>
</dbReference>
<dbReference type="Gene3D" id="3.80.10.10">
    <property type="entry name" value="Ribonuclease Inhibitor"/>
    <property type="match status" value="2"/>
</dbReference>
<accession>A0A804JUD8</accession>
<evidence type="ECO:0000313" key="13">
    <source>
        <dbReference type="EMBL" id="CAG1856212.1"/>
    </source>
</evidence>
<feature type="domain" description="Leucine-rich repeat-containing N-terminal plant-type" evidence="12">
    <location>
        <begin position="83"/>
        <end position="119"/>
    </location>
</feature>
<dbReference type="InterPro" id="IPR051582">
    <property type="entry name" value="LRR_extensin-like_regulator"/>
</dbReference>
<dbReference type="PANTHER" id="PTHR32093:SF86">
    <property type="entry name" value="EXTENSIN-LIKE PROTEIN"/>
    <property type="match status" value="1"/>
</dbReference>
<evidence type="ECO:0000313" key="14">
    <source>
        <dbReference type="EnsemblPlants" id="Ma07_p10590.1"/>
    </source>
</evidence>
<evidence type="ECO:0000256" key="11">
    <source>
        <dbReference type="ARBA" id="ARBA00041871"/>
    </source>
</evidence>
<dbReference type="Pfam" id="PF08263">
    <property type="entry name" value="LRRNT_2"/>
    <property type="match status" value="1"/>
</dbReference>
<keyword evidence="5" id="KW-0433">Leucine-rich repeat</keyword>
<evidence type="ECO:0000256" key="3">
    <source>
        <dbReference type="ARBA" id="ARBA00022512"/>
    </source>
</evidence>
<keyword evidence="4" id="KW-0964">Secreted</keyword>
<keyword evidence="6" id="KW-0732">Signal</keyword>
<dbReference type="OrthoDB" id="676979at2759"/>
<keyword evidence="15" id="KW-1185">Reference proteome</keyword>
<keyword evidence="10" id="KW-0961">Cell wall biogenesis/degradation</keyword>
<name>A0A804JUD8_MUSAM</name>
<evidence type="ECO:0000256" key="6">
    <source>
        <dbReference type="ARBA" id="ARBA00022729"/>
    </source>
</evidence>
<dbReference type="FunFam" id="3.80.10.10:FF:000400">
    <property type="entry name" value="Nuclear pore complex protein NUP107"/>
    <property type="match status" value="1"/>
</dbReference>
<evidence type="ECO:0000256" key="9">
    <source>
        <dbReference type="ARBA" id="ARBA00023278"/>
    </source>
</evidence>
<dbReference type="FunCoup" id="A0A804JUD8">
    <property type="interactions" value="1267"/>
</dbReference>
<dbReference type="InterPro" id="IPR001611">
    <property type="entry name" value="Leu-rich_rpt"/>
</dbReference>
<protein>
    <recommendedName>
        <fullName evidence="11">Cell wall hydroxyproline-rich glycoprotein</fullName>
    </recommendedName>
</protein>
<dbReference type="Gramene" id="Ma07_t10590.1">
    <property type="protein sequence ID" value="Ma07_p10590.1"/>
    <property type="gene ID" value="Ma07_g10590"/>
</dbReference>
<comment type="subcellular location">
    <subcellularLocation>
        <location evidence="2">Membrane</location>
    </subcellularLocation>
    <subcellularLocation>
        <location evidence="1">Secreted</location>
        <location evidence="1">Cell wall</location>
    </subcellularLocation>
</comment>
<dbReference type="OMA" id="NCLRIPL"/>
<organism evidence="14 15">
    <name type="scientific">Musa acuminata subsp. malaccensis</name>
    <name type="common">Wild banana</name>
    <name type="synonym">Musa malaccensis</name>
    <dbReference type="NCBI Taxonomy" id="214687"/>
    <lineage>
        <taxon>Eukaryota</taxon>
        <taxon>Viridiplantae</taxon>
        <taxon>Streptophyta</taxon>
        <taxon>Embryophyta</taxon>
        <taxon>Tracheophyta</taxon>
        <taxon>Spermatophyta</taxon>
        <taxon>Magnoliopsida</taxon>
        <taxon>Liliopsida</taxon>
        <taxon>Zingiberales</taxon>
        <taxon>Musaceae</taxon>
        <taxon>Musa</taxon>
    </lineage>
</organism>
<evidence type="ECO:0000259" key="12">
    <source>
        <dbReference type="Pfam" id="PF08263"/>
    </source>
</evidence>
<gene>
    <name evidence="13" type="ORF">GSMUA_44260.1</name>
</gene>
<evidence type="ECO:0000256" key="8">
    <source>
        <dbReference type="ARBA" id="ARBA00023136"/>
    </source>
</evidence>
<dbReference type="GO" id="GO:0016020">
    <property type="term" value="C:membrane"/>
    <property type="evidence" value="ECO:0007669"/>
    <property type="project" value="UniProtKB-SubCell"/>
</dbReference>
<dbReference type="InterPro" id="IPR013210">
    <property type="entry name" value="LRR_N_plant-typ"/>
</dbReference>
<dbReference type="Proteomes" id="UP000012960">
    <property type="component" value="Unplaced"/>
</dbReference>
<keyword evidence="8" id="KW-0472">Membrane</keyword>
<dbReference type="InterPro" id="IPR032675">
    <property type="entry name" value="LRR_dom_sf"/>
</dbReference>
<reference evidence="13" key="1">
    <citation type="submission" date="2021-03" db="EMBL/GenBank/DDBJ databases">
        <authorList>
            <consortium name="Genoscope - CEA"/>
            <person name="William W."/>
        </authorList>
    </citation>
    <scope>NUCLEOTIDE SEQUENCE</scope>
    <source>
        <strain evidence="13">Doubled-haploid Pahang</strain>
    </source>
</reference>
<keyword evidence="7" id="KW-0677">Repeat</keyword>
<proteinExistence type="predicted"/>
<keyword evidence="9" id="KW-0379">Hydroxylation</keyword>
<sequence length="439" mass="47416">MREQLSNPPKALRDSNPSFSPMQKTWWYLLLAFFQLFSLKTSAFSVGIGGGVGVWINGRGTTTTTASTQAPPTSPSNPTSSVEYTALQAWKSAITEDPSGILASWVGPNVCSYRGVFCSEPPEGTSSSSSVVAGIDLNHASLKGSLVKELSFLAYLSIIHLNSNRFSGTIPDSFRELQYLTELDLSNNQFSGPFPTSTLRIPNLIYLDLRFNSFSGEVPDELFVGGLDGIFLNNNQFEGQIPMILWNSPASVITLANNKFSGSIPASFGHVGPGIREVLFLNNELTGCIPEGIGFLSDVEVLDLSFNSFTGHLPSSLSCLSDIEVLNIAHNQFSGELPDLVCDLKSLLNLTVSYNFFSGFSQDCDKLFFRNVGFDFSGNCIPGRDMQRPPPECMGIPGGGLSCLRIPAAKAVACSRAMVQGSRMPAMPYTFPTSFPSLP</sequence>
<evidence type="ECO:0000256" key="5">
    <source>
        <dbReference type="ARBA" id="ARBA00022614"/>
    </source>
</evidence>
<dbReference type="Pfam" id="PF00560">
    <property type="entry name" value="LRR_1"/>
    <property type="match status" value="2"/>
</dbReference>
<evidence type="ECO:0000256" key="4">
    <source>
        <dbReference type="ARBA" id="ARBA00022525"/>
    </source>
</evidence>
<dbReference type="EnsemblPlants" id="Ma07_t10590.1">
    <property type="protein sequence ID" value="Ma07_p10590.1"/>
    <property type="gene ID" value="Ma07_g10590"/>
</dbReference>
<reference evidence="14" key="2">
    <citation type="submission" date="2021-05" db="UniProtKB">
        <authorList>
            <consortium name="EnsemblPlants"/>
        </authorList>
    </citation>
    <scope>IDENTIFICATION</scope>
    <source>
        <strain evidence="14">subsp. malaccensis</strain>
    </source>
</reference>
<evidence type="ECO:0000256" key="7">
    <source>
        <dbReference type="ARBA" id="ARBA00022737"/>
    </source>
</evidence>
<keyword evidence="3" id="KW-0134">Cell wall</keyword>
<evidence type="ECO:0000256" key="1">
    <source>
        <dbReference type="ARBA" id="ARBA00004191"/>
    </source>
</evidence>